<evidence type="ECO:0000313" key="4">
    <source>
        <dbReference type="EMBL" id="ODH19729.1"/>
    </source>
</evidence>
<evidence type="ECO:0000256" key="2">
    <source>
        <dbReference type="SAM" id="MobiDB-lite"/>
    </source>
</evidence>
<dbReference type="Pfam" id="PF06201">
    <property type="entry name" value="PITH"/>
    <property type="match status" value="1"/>
</dbReference>
<evidence type="ECO:0000313" key="5">
    <source>
        <dbReference type="Proteomes" id="UP000242814"/>
    </source>
</evidence>
<dbReference type="GO" id="GO:0005737">
    <property type="term" value="C:cytoplasm"/>
    <property type="evidence" value="ECO:0007669"/>
    <property type="project" value="UniProtKB-ARBA"/>
</dbReference>
<comment type="caution">
    <text evidence="4">The sequence shown here is derived from an EMBL/GenBank/DDBJ whole genome shotgun (WGS) entry which is preliminary data.</text>
</comment>
<dbReference type="SUPFAM" id="SSF49785">
    <property type="entry name" value="Galactose-binding domain-like"/>
    <property type="match status" value="1"/>
</dbReference>
<dbReference type="PANTHER" id="PTHR12175">
    <property type="entry name" value="AD039 HT014 THIOREDOXIN FAMILY TRP26"/>
    <property type="match status" value="1"/>
</dbReference>
<dbReference type="Proteomes" id="UP000242814">
    <property type="component" value="Unassembled WGS sequence"/>
</dbReference>
<dbReference type="FunFam" id="2.60.120.470:FF:000003">
    <property type="entry name" value="DUF1000 domain protein (AFU_orthologue AFUA_1G09230)"/>
    <property type="match status" value="1"/>
</dbReference>
<proteinExistence type="inferred from homology"/>
<dbReference type="PANTHER" id="PTHR12175:SF1">
    <property type="entry name" value="PITH DOMAIN-CONTAINING PROTEIN 1"/>
    <property type="match status" value="1"/>
</dbReference>
<organism evidence="4 5">
    <name type="scientific">Paracoccidioides brasiliensis</name>
    <dbReference type="NCBI Taxonomy" id="121759"/>
    <lineage>
        <taxon>Eukaryota</taxon>
        <taxon>Fungi</taxon>
        <taxon>Dikarya</taxon>
        <taxon>Ascomycota</taxon>
        <taxon>Pezizomycotina</taxon>
        <taxon>Eurotiomycetes</taxon>
        <taxon>Eurotiomycetidae</taxon>
        <taxon>Onygenales</taxon>
        <taxon>Ajellomycetaceae</taxon>
        <taxon>Paracoccidioides</taxon>
    </lineage>
</organism>
<reference evidence="4 5" key="1">
    <citation type="submission" date="2016-06" db="EMBL/GenBank/DDBJ databases">
        <authorList>
            <person name="Kjaerup R.B."/>
            <person name="Dalgaard T.S."/>
            <person name="Juul-Madsen H.R."/>
        </authorList>
    </citation>
    <scope>NUCLEOTIDE SEQUENCE [LARGE SCALE GENOMIC DNA]</scope>
    <source>
        <strain evidence="4 5">Pb300</strain>
    </source>
</reference>
<comment type="similarity">
    <text evidence="1">Belongs to the PITHD1 family.</text>
</comment>
<dbReference type="PROSITE" id="PS51532">
    <property type="entry name" value="PITH"/>
    <property type="match status" value="1"/>
</dbReference>
<dbReference type="VEuPathDB" id="FungiDB:PADG_02309"/>
<feature type="domain" description="PITH" evidence="3">
    <location>
        <begin position="29"/>
        <end position="210"/>
    </location>
</feature>
<sequence>MSHHHHHNHIHDDHDDHHDHHEHHEHDHSSDITPALQSNLYQQIDFDHIITFNEAESESGAAIVRKTWAQRLDDKPELESDVDEQLLMYIPFTGQTKLHSLLLYSPPIPSAPRTLKLFRNRHDLDFSTAADLTPTQTLSVPQTLTGPDSDVLEIPLNRAQFNNTTSITLFFEDNWSQGEEEVTRVSYVGFKGQHMALNREPVTFLYEAAANPRDHVAIQGVQGVGRTIGPGK</sequence>
<name>A0A1D2J8C9_PARBR</name>
<dbReference type="VEuPathDB" id="FungiDB:PABG_06651"/>
<dbReference type="InterPro" id="IPR010400">
    <property type="entry name" value="PITH_dom"/>
</dbReference>
<dbReference type="Gene3D" id="2.60.120.470">
    <property type="entry name" value="PITH domain"/>
    <property type="match status" value="1"/>
</dbReference>
<feature type="compositionally biased region" description="Basic and acidic residues" evidence="2">
    <location>
        <begin position="10"/>
        <end position="30"/>
    </location>
</feature>
<dbReference type="InterPro" id="IPR045099">
    <property type="entry name" value="PITH1-like"/>
</dbReference>
<dbReference type="EMBL" id="LZYO01000310">
    <property type="protein sequence ID" value="ODH19729.1"/>
    <property type="molecule type" value="Genomic_DNA"/>
</dbReference>
<dbReference type="GO" id="GO:0005634">
    <property type="term" value="C:nucleus"/>
    <property type="evidence" value="ECO:0007669"/>
    <property type="project" value="TreeGrafter"/>
</dbReference>
<evidence type="ECO:0000256" key="1">
    <source>
        <dbReference type="ARBA" id="ARBA00025788"/>
    </source>
</evidence>
<dbReference type="AlphaFoldDB" id="A0A1D2J8C9"/>
<accession>A0A1D2J8C9</accession>
<gene>
    <name evidence="4" type="ORF">ACO22_06118</name>
</gene>
<dbReference type="InterPro" id="IPR037047">
    <property type="entry name" value="PITH_dom_sf"/>
</dbReference>
<feature type="region of interest" description="Disordered" evidence="2">
    <location>
        <begin position="1"/>
        <end position="32"/>
    </location>
</feature>
<evidence type="ECO:0000259" key="3">
    <source>
        <dbReference type="PROSITE" id="PS51532"/>
    </source>
</evidence>
<dbReference type="InterPro" id="IPR008979">
    <property type="entry name" value="Galactose-bd-like_sf"/>
</dbReference>
<protein>
    <recommendedName>
        <fullName evidence="3">PITH domain-containing protein</fullName>
    </recommendedName>
</protein>